<dbReference type="AlphaFoldDB" id="A0A3B0VI87"/>
<dbReference type="Gene3D" id="3.30.910.20">
    <property type="entry name" value="Skp domain"/>
    <property type="match status" value="1"/>
</dbReference>
<protein>
    <recommendedName>
        <fullName evidence="5">Outer membrane protein H</fullName>
    </recommendedName>
</protein>
<accession>A0A3B0VI87</accession>
<dbReference type="GO" id="GO:0051082">
    <property type="term" value="F:unfolded protein binding"/>
    <property type="evidence" value="ECO:0007669"/>
    <property type="project" value="InterPro"/>
</dbReference>
<dbReference type="SMART" id="SM00935">
    <property type="entry name" value="OmpH"/>
    <property type="match status" value="1"/>
</dbReference>
<dbReference type="Pfam" id="PF03938">
    <property type="entry name" value="OmpH"/>
    <property type="match status" value="1"/>
</dbReference>
<evidence type="ECO:0000256" key="2">
    <source>
        <dbReference type="ARBA" id="ARBA00022729"/>
    </source>
</evidence>
<evidence type="ECO:0000256" key="1">
    <source>
        <dbReference type="ARBA" id="ARBA00009091"/>
    </source>
</evidence>
<gene>
    <name evidence="4" type="ORF">MNBD_DELTA02-393</name>
</gene>
<evidence type="ECO:0000256" key="3">
    <source>
        <dbReference type="SAM" id="Coils"/>
    </source>
</evidence>
<dbReference type="InterPro" id="IPR005632">
    <property type="entry name" value="Chaperone_Skp"/>
</dbReference>
<evidence type="ECO:0000313" key="4">
    <source>
        <dbReference type="EMBL" id="VAW38047.1"/>
    </source>
</evidence>
<dbReference type="EMBL" id="UOEZ01000064">
    <property type="protein sequence ID" value="VAW38047.1"/>
    <property type="molecule type" value="Genomic_DNA"/>
</dbReference>
<dbReference type="PANTHER" id="PTHR35089">
    <property type="entry name" value="CHAPERONE PROTEIN SKP"/>
    <property type="match status" value="1"/>
</dbReference>
<reference evidence="4" key="1">
    <citation type="submission" date="2018-06" db="EMBL/GenBank/DDBJ databases">
        <authorList>
            <person name="Zhirakovskaya E."/>
        </authorList>
    </citation>
    <scope>NUCLEOTIDE SEQUENCE</scope>
</reference>
<keyword evidence="2" id="KW-0732">Signal</keyword>
<dbReference type="GO" id="GO:0050821">
    <property type="term" value="P:protein stabilization"/>
    <property type="evidence" value="ECO:0007669"/>
    <property type="project" value="TreeGrafter"/>
</dbReference>
<evidence type="ECO:0008006" key="5">
    <source>
        <dbReference type="Google" id="ProtNLM"/>
    </source>
</evidence>
<dbReference type="PANTHER" id="PTHR35089:SF1">
    <property type="entry name" value="CHAPERONE PROTEIN SKP"/>
    <property type="match status" value="1"/>
</dbReference>
<dbReference type="GO" id="GO:0005829">
    <property type="term" value="C:cytosol"/>
    <property type="evidence" value="ECO:0007669"/>
    <property type="project" value="TreeGrafter"/>
</dbReference>
<dbReference type="InterPro" id="IPR024930">
    <property type="entry name" value="Skp_dom_sf"/>
</dbReference>
<sequence length="171" mass="19312">MKKTIAIAILLMMVFSTHAIAANMKIGYANLQRALNESESGKRAKVALKAEAAKYQKEITAKEDKLKKQKAEIDKKIAVWNKETKETKVKDFQAGIKDLQQTTQKYDTTLKKNKAKNESTIINELRDIVKSIAKKKGYTFVLESSAGGILYAPENNNITDDLIKQYNKKTR</sequence>
<feature type="coiled-coil region" evidence="3">
    <location>
        <begin position="45"/>
        <end position="83"/>
    </location>
</feature>
<comment type="similarity">
    <text evidence="1">Belongs to the Skp family.</text>
</comment>
<proteinExistence type="inferred from homology"/>
<organism evidence="4">
    <name type="scientific">hydrothermal vent metagenome</name>
    <dbReference type="NCBI Taxonomy" id="652676"/>
    <lineage>
        <taxon>unclassified sequences</taxon>
        <taxon>metagenomes</taxon>
        <taxon>ecological metagenomes</taxon>
    </lineage>
</organism>
<dbReference type="SUPFAM" id="SSF111384">
    <property type="entry name" value="OmpH-like"/>
    <property type="match status" value="1"/>
</dbReference>
<name>A0A3B0VI87_9ZZZZ</name>
<keyword evidence="3" id="KW-0175">Coiled coil</keyword>